<keyword evidence="7" id="KW-1185">Reference proteome</keyword>
<name>A0ABV1H8B1_9FIRM</name>
<organism evidence="6 7">
    <name type="scientific">Lachnospira intestinalis</name>
    <dbReference type="NCBI Taxonomy" id="3133158"/>
    <lineage>
        <taxon>Bacteria</taxon>
        <taxon>Bacillati</taxon>
        <taxon>Bacillota</taxon>
        <taxon>Clostridia</taxon>
        <taxon>Lachnospirales</taxon>
        <taxon>Lachnospiraceae</taxon>
        <taxon>Lachnospira</taxon>
    </lineage>
</organism>
<evidence type="ECO:0000259" key="5">
    <source>
        <dbReference type="Pfam" id="PF01555"/>
    </source>
</evidence>
<comment type="similarity">
    <text evidence="4">Belongs to the N(4)/N(6)-methyltransferase family.</text>
</comment>
<evidence type="ECO:0000256" key="2">
    <source>
        <dbReference type="ARBA" id="ARBA00022679"/>
    </source>
</evidence>
<dbReference type="GO" id="GO:0008168">
    <property type="term" value="F:methyltransferase activity"/>
    <property type="evidence" value="ECO:0007669"/>
    <property type="project" value="UniProtKB-KW"/>
</dbReference>
<protein>
    <recommendedName>
        <fullName evidence="4">Methyltransferase</fullName>
        <ecNumber evidence="4">2.1.1.-</ecNumber>
    </recommendedName>
</protein>
<comment type="caution">
    <text evidence="6">The sequence shown here is derived from an EMBL/GenBank/DDBJ whole genome shotgun (WGS) entry which is preliminary data.</text>
</comment>
<gene>
    <name evidence="6" type="ORF">WMO37_13255</name>
</gene>
<reference evidence="6" key="1">
    <citation type="submission" date="2024-03" db="EMBL/GenBank/DDBJ databases">
        <title>Human intestinal bacterial collection.</title>
        <authorList>
            <person name="Pauvert C."/>
            <person name="Hitch T.C.A."/>
            <person name="Clavel T."/>
        </authorList>
    </citation>
    <scope>NUCLEOTIDE SEQUENCE [LARGE SCALE GENOMIC DNA]</scope>
    <source>
        <strain evidence="6">CLA-AA-H89B</strain>
    </source>
</reference>
<dbReference type="GO" id="GO:0032259">
    <property type="term" value="P:methylation"/>
    <property type="evidence" value="ECO:0007669"/>
    <property type="project" value="UniProtKB-KW"/>
</dbReference>
<keyword evidence="1 6" id="KW-0489">Methyltransferase</keyword>
<dbReference type="Pfam" id="PF01555">
    <property type="entry name" value="N6_N4_Mtase"/>
    <property type="match status" value="1"/>
</dbReference>
<evidence type="ECO:0000256" key="3">
    <source>
        <dbReference type="ARBA" id="ARBA00022747"/>
    </source>
</evidence>
<feature type="domain" description="DNA methylase N-4/N-6" evidence="5">
    <location>
        <begin position="2"/>
        <end position="202"/>
    </location>
</feature>
<dbReference type="EC" id="2.1.1.-" evidence="4"/>
<accession>A0ABV1H8B1</accession>
<evidence type="ECO:0000256" key="1">
    <source>
        <dbReference type="ARBA" id="ARBA00022603"/>
    </source>
</evidence>
<dbReference type="InterPro" id="IPR029063">
    <property type="entry name" value="SAM-dependent_MTases_sf"/>
</dbReference>
<dbReference type="EMBL" id="JBBMFS010000014">
    <property type="protein sequence ID" value="MEQ2555960.1"/>
    <property type="molecule type" value="Genomic_DNA"/>
</dbReference>
<evidence type="ECO:0000313" key="7">
    <source>
        <dbReference type="Proteomes" id="UP001546774"/>
    </source>
</evidence>
<dbReference type="Gene3D" id="3.40.50.150">
    <property type="entry name" value="Vaccinia Virus protein VP39"/>
    <property type="match status" value="1"/>
</dbReference>
<evidence type="ECO:0000256" key="4">
    <source>
        <dbReference type="RuleBase" id="RU362026"/>
    </source>
</evidence>
<dbReference type="InterPro" id="IPR002941">
    <property type="entry name" value="DNA_methylase_N4/N6"/>
</dbReference>
<dbReference type="SUPFAM" id="SSF53335">
    <property type="entry name" value="S-adenosyl-L-methionine-dependent methyltransferases"/>
    <property type="match status" value="1"/>
</dbReference>
<keyword evidence="3" id="KW-0680">Restriction system</keyword>
<evidence type="ECO:0000313" key="6">
    <source>
        <dbReference type="EMBL" id="MEQ2555960.1"/>
    </source>
</evidence>
<proteinExistence type="inferred from homology"/>
<sequence length="224" mass="25058">MLLTDPPYGTTRNFWDVPLPLPELWKAVKWAVKPEGAVLFFAQCPYDKVLGASNLAMLRYEWVWYKSRCTGFLNARRAPLKKTENILVFYQKSPAYFPQFEQGKPYKKIHRCSGNSPNYGKFERTSGESDGRRFPGNVLAFPTVTTTAHPTQKPVALCEYLIRTYTRPGEVVADVCAGSGTTAVAALNTGRRFVCFETAPAFYGPATERIRRAREAVVSGGKGE</sequence>
<dbReference type="Proteomes" id="UP001546774">
    <property type="component" value="Unassembled WGS sequence"/>
</dbReference>
<keyword evidence="2 6" id="KW-0808">Transferase</keyword>
<dbReference type="InterPro" id="IPR001091">
    <property type="entry name" value="RM_Methyltransferase"/>
</dbReference>
<dbReference type="PRINTS" id="PR00508">
    <property type="entry name" value="S21N4MTFRASE"/>
</dbReference>